<accession>A0A4D7BFR6</accession>
<dbReference type="Gene3D" id="3.40.50.300">
    <property type="entry name" value="P-loop containing nucleotide triphosphate hydrolases"/>
    <property type="match status" value="1"/>
</dbReference>
<keyword evidence="2" id="KW-0813">Transport</keyword>
<keyword evidence="4 6" id="KW-0067">ATP-binding</keyword>
<dbReference type="CDD" id="cd03293">
    <property type="entry name" value="ABC_NrtD_SsuB_transporters"/>
    <property type="match status" value="1"/>
</dbReference>
<organism evidence="6 7">
    <name type="scientific">Phreatobacter stygius</name>
    <dbReference type="NCBI Taxonomy" id="1940610"/>
    <lineage>
        <taxon>Bacteria</taxon>
        <taxon>Pseudomonadati</taxon>
        <taxon>Pseudomonadota</taxon>
        <taxon>Alphaproteobacteria</taxon>
        <taxon>Hyphomicrobiales</taxon>
        <taxon>Phreatobacteraceae</taxon>
        <taxon>Phreatobacter</taxon>
    </lineage>
</organism>
<dbReference type="Pfam" id="PF00005">
    <property type="entry name" value="ABC_tran"/>
    <property type="match status" value="1"/>
</dbReference>
<dbReference type="PANTHER" id="PTHR42788">
    <property type="entry name" value="TAURINE IMPORT ATP-BINDING PROTEIN-RELATED"/>
    <property type="match status" value="1"/>
</dbReference>
<evidence type="ECO:0000256" key="1">
    <source>
        <dbReference type="ARBA" id="ARBA00005417"/>
    </source>
</evidence>
<dbReference type="InterPro" id="IPR003439">
    <property type="entry name" value="ABC_transporter-like_ATP-bd"/>
</dbReference>
<dbReference type="Proteomes" id="UP000298781">
    <property type="component" value="Chromosome"/>
</dbReference>
<dbReference type="GO" id="GO:0005524">
    <property type="term" value="F:ATP binding"/>
    <property type="evidence" value="ECO:0007669"/>
    <property type="project" value="UniProtKB-KW"/>
</dbReference>
<dbReference type="SMART" id="SM00382">
    <property type="entry name" value="AAA"/>
    <property type="match status" value="1"/>
</dbReference>
<sequence length="236" mass="26436">MVALEQVNYRLEQGSLVALLGPSGCGKTTLLRMVAGMTKASTGKIEIRGREVDGPQDDFGFVFQTPNLLPWRSVLNNVLFPMEIKHRLDRAARARAMELLTLVGLDGFARSRPHELSGGMKQRVALCRALIHQPSLLLMDEPFGALDELTRMEMHDLLLNIRKVTGATVMFVTHSVSEAVYLADDILVFSRRPGRVIDQIKIDMAYPRNHEIRFSREFNDYERRASAGLGVLHGHG</sequence>
<evidence type="ECO:0000256" key="2">
    <source>
        <dbReference type="ARBA" id="ARBA00022448"/>
    </source>
</evidence>
<evidence type="ECO:0000259" key="5">
    <source>
        <dbReference type="PROSITE" id="PS50893"/>
    </source>
</evidence>
<feature type="domain" description="ABC transporter" evidence="5">
    <location>
        <begin position="2"/>
        <end position="216"/>
    </location>
</feature>
<dbReference type="InterPro" id="IPR050166">
    <property type="entry name" value="ABC_transporter_ATP-bind"/>
</dbReference>
<dbReference type="EMBL" id="CP039690">
    <property type="protein sequence ID" value="QCI69455.1"/>
    <property type="molecule type" value="Genomic_DNA"/>
</dbReference>
<protein>
    <submittedName>
        <fullName evidence="6">ABC transporter ATP-binding protein</fullName>
    </submittedName>
</protein>
<keyword evidence="3" id="KW-0547">Nucleotide-binding</keyword>
<dbReference type="SUPFAM" id="SSF52540">
    <property type="entry name" value="P-loop containing nucleoside triphosphate hydrolases"/>
    <property type="match status" value="1"/>
</dbReference>
<keyword evidence="7" id="KW-1185">Reference proteome</keyword>
<dbReference type="InterPro" id="IPR003593">
    <property type="entry name" value="AAA+_ATPase"/>
</dbReference>
<reference evidence="6 7" key="1">
    <citation type="submission" date="2019-04" db="EMBL/GenBank/DDBJ databases">
        <title>Phreatobacter aquaticus sp. nov.</title>
        <authorList>
            <person name="Choi A."/>
        </authorList>
    </citation>
    <scope>NUCLEOTIDE SEQUENCE [LARGE SCALE GENOMIC DNA]</scope>
    <source>
        <strain evidence="6 7">KCTC 52518</strain>
    </source>
</reference>
<dbReference type="OrthoDB" id="9807242at2"/>
<evidence type="ECO:0000256" key="3">
    <source>
        <dbReference type="ARBA" id="ARBA00022741"/>
    </source>
</evidence>
<dbReference type="InterPro" id="IPR017871">
    <property type="entry name" value="ABC_transporter-like_CS"/>
</dbReference>
<dbReference type="PROSITE" id="PS50893">
    <property type="entry name" value="ABC_TRANSPORTER_2"/>
    <property type="match status" value="1"/>
</dbReference>
<proteinExistence type="inferred from homology"/>
<name>A0A4D7BFR6_9HYPH</name>
<dbReference type="PANTHER" id="PTHR42788:SF13">
    <property type="entry name" value="ALIPHATIC SULFONATES IMPORT ATP-BINDING PROTEIN SSUB"/>
    <property type="match status" value="1"/>
</dbReference>
<dbReference type="AlphaFoldDB" id="A0A4D7BFR6"/>
<dbReference type="KEGG" id="pstg:E8M01_27235"/>
<evidence type="ECO:0000313" key="7">
    <source>
        <dbReference type="Proteomes" id="UP000298781"/>
    </source>
</evidence>
<dbReference type="InterPro" id="IPR027417">
    <property type="entry name" value="P-loop_NTPase"/>
</dbReference>
<gene>
    <name evidence="6" type="ORF">E8M01_27235</name>
</gene>
<comment type="similarity">
    <text evidence="1">Belongs to the ABC transporter superfamily.</text>
</comment>
<evidence type="ECO:0000256" key="4">
    <source>
        <dbReference type="ARBA" id="ARBA00022840"/>
    </source>
</evidence>
<evidence type="ECO:0000313" key="6">
    <source>
        <dbReference type="EMBL" id="QCI69455.1"/>
    </source>
</evidence>
<dbReference type="PROSITE" id="PS00211">
    <property type="entry name" value="ABC_TRANSPORTER_1"/>
    <property type="match status" value="1"/>
</dbReference>
<dbReference type="GO" id="GO:0016887">
    <property type="term" value="F:ATP hydrolysis activity"/>
    <property type="evidence" value="ECO:0007669"/>
    <property type="project" value="InterPro"/>
</dbReference>